<name>A0AAE1E1N2_9GAST</name>
<gene>
    <name evidence="12" type="ORF">RRG08_034865</name>
</gene>
<keyword evidence="8" id="KW-0342">GTP-binding</keyword>
<evidence type="ECO:0000256" key="3">
    <source>
        <dbReference type="ARBA" id="ARBA00022540"/>
    </source>
</evidence>
<dbReference type="InterPro" id="IPR005225">
    <property type="entry name" value="Small_GTP-bd"/>
</dbReference>
<dbReference type="FunFam" id="3.40.50.300:FF:000019">
    <property type="entry name" value="Translation initiation factor IF-2"/>
    <property type="match status" value="1"/>
</dbReference>
<dbReference type="HAMAP" id="MF_00100_B">
    <property type="entry name" value="IF_2_B"/>
    <property type="match status" value="1"/>
</dbReference>
<protein>
    <recommendedName>
        <fullName evidence="10">Translation initiation factor IF-2, mitochondrial</fullName>
    </recommendedName>
</protein>
<dbReference type="FunFam" id="3.40.50.10050:FF:000001">
    <property type="entry name" value="Translation initiation factor IF-2"/>
    <property type="match status" value="1"/>
</dbReference>
<keyword evidence="5" id="KW-0648">Protein biosynthesis</keyword>
<dbReference type="Proteomes" id="UP001283361">
    <property type="component" value="Unassembled WGS sequence"/>
</dbReference>
<organism evidence="12 13">
    <name type="scientific">Elysia crispata</name>
    <name type="common">lettuce slug</name>
    <dbReference type="NCBI Taxonomy" id="231223"/>
    <lineage>
        <taxon>Eukaryota</taxon>
        <taxon>Metazoa</taxon>
        <taxon>Spiralia</taxon>
        <taxon>Lophotrochozoa</taxon>
        <taxon>Mollusca</taxon>
        <taxon>Gastropoda</taxon>
        <taxon>Heterobranchia</taxon>
        <taxon>Euthyneura</taxon>
        <taxon>Panpulmonata</taxon>
        <taxon>Sacoglossa</taxon>
        <taxon>Placobranchoidea</taxon>
        <taxon>Plakobranchidae</taxon>
        <taxon>Elysia</taxon>
    </lineage>
</organism>
<dbReference type="Pfam" id="PF00009">
    <property type="entry name" value="GTP_EFTU"/>
    <property type="match status" value="1"/>
</dbReference>
<evidence type="ECO:0000256" key="2">
    <source>
        <dbReference type="ARBA" id="ARBA00007733"/>
    </source>
</evidence>
<keyword evidence="3" id="KW-0396">Initiation factor</keyword>
<dbReference type="InterPro" id="IPR053905">
    <property type="entry name" value="EF-G-like_DII"/>
</dbReference>
<comment type="subcellular location">
    <subcellularLocation>
        <location evidence="1">Mitochondrion</location>
    </subcellularLocation>
</comment>
<dbReference type="CDD" id="cd03692">
    <property type="entry name" value="mtIF2_IVc"/>
    <property type="match status" value="1"/>
</dbReference>
<keyword evidence="7" id="KW-0496">Mitochondrion</keyword>
<dbReference type="AlphaFoldDB" id="A0AAE1E1N2"/>
<dbReference type="GO" id="GO:0005739">
    <property type="term" value="C:mitochondrion"/>
    <property type="evidence" value="ECO:0007669"/>
    <property type="project" value="UniProtKB-SubCell"/>
</dbReference>
<dbReference type="PROSITE" id="PS51722">
    <property type="entry name" value="G_TR_2"/>
    <property type="match status" value="1"/>
</dbReference>
<dbReference type="CDD" id="cd03702">
    <property type="entry name" value="IF2_mtIF2_II"/>
    <property type="match status" value="1"/>
</dbReference>
<dbReference type="FunFam" id="2.40.30.10:FF:000007">
    <property type="entry name" value="Translation initiation factor IF-2"/>
    <property type="match status" value="1"/>
</dbReference>
<dbReference type="InterPro" id="IPR027417">
    <property type="entry name" value="P-loop_NTPase"/>
</dbReference>
<feature type="domain" description="Tr-type G" evidence="11">
    <location>
        <begin position="165"/>
        <end position="339"/>
    </location>
</feature>
<evidence type="ECO:0000313" key="12">
    <source>
        <dbReference type="EMBL" id="KAK3790305.1"/>
    </source>
</evidence>
<dbReference type="NCBIfam" id="TIGR00487">
    <property type="entry name" value="IF-2"/>
    <property type="match status" value="1"/>
</dbReference>
<dbReference type="InterPro" id="IPR000795">
    <property type="entry name" value="T_Tr_GTP-bd_dom"/>
</dbReference>
<dbReference type="InterPro" id="IPR000178">
    <property type="entry name" value="TF_IF2_bacterial-like"/>
</dbReference>
<dbReference type="SUPFAM" id="SSF52156">
    <property type="entry name" value="Initiation factor IF2/eIF5b, domain 3"/>
    <property type="match status" value="1"/>
</dbReference>
<dbReference type="SUPFAM" id="SSF50447">
    <property type="entry name" value="Translation proteins"/>
    <property type="match status" value="2"/>
</dbReference>
<dbReference type="InterPro" id="IPR015760">
    <property type="entry name" value="TIF_IF2"/>
</dbReference>
<dbReference type="Gene3D" id="3.40.50.300">
    <property type="entry name" value="P-loop containing nucleotide triphosphate hydrolases"/>
    <property type="match status" value="1"/>
</dbReference>
<evidence type="ECO:0000256" key="10">
    <source>
        <dbReference type="ARBA" id="ARBA00044200"/>
    </source>
</evidence>
<comment type="similarity">
    <text evidence="2">Belongs to the TRAFAC class translation factor GTPase superfamily. Classic translation factor GTPase family. IF-2 subfamily.</text>
</comment>
<dbReference type="InterPro" id="IPR044145">
    <property type="entry name" value="IF2_II"/>
</dbReference>
<dbReference type="EMBL" id="JAWDGP010001550">
    <property type="protein sequence ID" value="KAK3790305.1"/>
    <property type="molecule type" value="Genomic_DNA"/>
</dbReference>
<dbReference type="Pfam" id="PF22042">
    <property type="entry name" value="EF-G_D2"/>
    <property type="match status" value="1"/>
</dbReference>
<reference evidence="12" key="1">
    <citation type="journal article" date="2023" name="G3 (Bethesda)">
        <title>A reference genome for the long-term kleptoplast-retaining sea slug Elysia crispata morphotype clarki.</title>
        <authorList>
            <person name="Eastman K.E."/>
            <person name="Pendleton A.L."/>
            <person name="Shaikh M.A."/>
            <person name="Suttiyut T."/>
            <person name="Ogas R."/>
            <person name="Tomko P."/>
            <person name="Gavelis G."/>
            <person name="Widhalm J.R."/>
            <person name="Wisecaver J.H."/>
        </authorList>
    </citation>
    <scope>NUCLEOTIDE SEQUENCE</scope>
    <source>
        <strain evidence="12">ECLA1</strain>
    </source>
</reference>
<keyword evidence="13" id="KW-1185">Reference proteome</keyword>
<evidence type="ECO:0000313" key="13">
    <source>
        <dbReference type="Proteomes" id="UP001283361"/>
    </source>
</evidence>
<dbReference type="InterPro" id="IPR009000">
    <property type="entry name" value="Transl_B-barrel_sf"/>
</dbReference>
<accession>A0AAE1E1N2</accession>
<evidence type="ECO:0000259" key="11">
    <source>
        <dbReference type="PROSITE" id="PS51722"/>
    </source>
</evidence>
<comment type="caution">
    <text evidence="12">The sequence shown here is derived from an EMBL/GenBank/DDBJ whole genome shotgun (WGS) entry which is preliminary data.</text>
</comment>
<evidence type="ECO:0000256" key="6">
    <source>
        <dbReference type="ARBA" id="ARBA00022946"/>
    </source>
</evidence>
<keyword evidence="6" id="KW-0809">Transit peptide</keyword>
<dbReference type="GO" id="GO:0003743">
    <property type="term" value="F:translation initiation factor activity"/>
    <property type="evidence" value="ECO:0007669"/>
    <property type="project" value="UniProtKB-KW"/>
</dbReference>
<dbReference type="InterPro" id="IPR023115">
    <property type="entry name" value="TIF_IF2_dom3"/>
</dbReference>
<dbReference type="CDD" id="cd01887">
    <property type="entry name" value="IF2_eIF5B"/>
    <property type="match status" value="1"/>
</dbReference>
<dbReference type="Gene3D" id="2.40.30.10">
    <property type="entry name" value="Translation factors"/>
    <property type="match status" value="2"/>
</dbReference>
<dbReference type="Pfam" id="PF11987">
    <property type="entry name" value="IF-2"/>
    <property type="match status" value="1"/>
</dbReference>
<sequence length="705" mass="79004">MATWCRVNGLLHQLKLSRCRFSQLQTLESLQRAIGSISSLQIRSWHTSSIYYGKKKPSGVPQKRTPLKMKKGIKLDRALVHSDMTVSELATAMDKTTDHVYEVLMFIPGTEAYDFDDAVLDAQTITDIVKKSGMVPEFCSRKKETLEEDGDIVRQPPPDPKVLVRRPPVVTIMGHVDHGKTTLLDQLRSSNIVDKEFGGITQHIGAFLVSLSSGESICFLDTPGHAAFSAMRGRGAHLTDIIVLVVAADDGVMQQTLEVLQHAQDASVPIIVAINKIDKENADVDKTKQMLMQHQVLLEEFGGEVQAVPISALKGIGLMELQEAIVTQAELMQLKGDPKGLVEGRVVEAQIDQKRGRLVTAVVQRGTLKRGDLLVAGTSWAKVRAMFDDSGKLMQSAPPGTPVEILGWKEIPSAGDEFLQVRRESEVKSVLAWRRSQELKRKQDETWTAIEESRREHEQQHHAELVARREKGIYRKRREAKVKESQPRLDHPQFSLVLKGDVDGSVDAILDVFDTYHSKKCQLDIIHYGVGNVTESDVEIAAAFEGEIFAFNVDLPQKTAALAKEKGVPVRCHNVIYRLFEELVKRLNNKLPKIEEEVTVGEAKVLQVFQVTLPNKRKSFVAGCRCVHGGMSKKLGVKVIRNNETVYKGSIASMKYFKDEVDIIKKEQECGIAIDDQEWKFEPQDLIVNFEIKEVDQEIDWDHGF</sequence>
<proteinExistence type="inferred from homology"/>
<dbReference type="NCBIfam" id="TIGR00231">
    <property type="entry name" value="small_GTP"/>
    <property type="match status" value="1"/>
</dbReference>
<dbReference type="PANTHER" id="PTHR43381:SF20">
    <property type="entry name" value="TRANSLATION INITIATION FACTOR IF-2, MITOCHONDRIAL"/>
    <property type="match status" value="1"/>
</dbReference>
<dbReference type="SUPFAM" id="SSF52540">
    <property type="entry name" value="P-loop containing nucleoside triphosphate hydrolases"/>
    <property type="match status" value="1"/>
</dbReference>
<keyword evidence="4" id="KW-0547">Nucleotide-binding</keyword>
<evidence type="ECO:0000256" key="8">
    <source>
        <dbReference type="ARBA" id="ARBA00023134"/>
    </source>
</evidence>
<dbReference type="GO" id="GO:0003924">
    <property type="term" value="F:GTPase activity"/>
    <property type="evidence" value="ECO:0007669"/>
    <property type="project" value="InterPro"/>
</dbReference>
<evidence type="ECO:0000256" key="9">
    <source>
        <dbReference type="ARBA" id="ARBA00025162"/>
    </source>
</evidence>
<dbReference type="InterPro" id="IPR036925">
    <property type="entry name" value="TIF_IF2_dom3_sf"/>
</dbReference>
<dbReference type="Gene3D" id="3.40.50.10050">
    <property type="entry name" value="Translation initiation factor IF- 2, domain 3"/>
    <property type="match status" value="1"/>
</dbReference>
<evidence type="ECO:0000256" key="7">
    <source>
        <dbReference type="ARBA" id="ARBA00023128"/>
    </source>
</evidence>
<dbReference type="GO" id="GO:0005525">
    <property type="term" value="F:GTP binding"/>
    <property type="evidence" value="ECO:0007669"/>
    <property type="project" value="UniProtKB-KW"/>
</dbReference>
<evidence type="ECO:0000256" key="4">
    <source>
        <dbReference type="ARBA" id="ARBA00022741"/>
    </source>
</evidence>
<evidence type="ECO:0000256" key="1">
    <source>
        <dbReference type="ARBA" id="ARBA00004173"/>
    </source>
</evidence>
<comment type="function">
    <text evidence="9">One of the essential components for the initiation of protein synthesis. Protects formylmethionyl-tRNA from spontaneous hydrolysis and promotes its binding to the 30S ribosomal subunits. Also involved in the hydrolysis of GTP during the formation of the 70S ribosomal complex.</text>
</comment>
<evidence type="ECO:0000256" key="5">
    <source>
        <dbReference type="ARBA" id="ARBA00022917"/>
    </source>
</evidence>
<dbReference type="FunFam" id="2.40.30.10:FF:000008">
    <property type="entry name" value="Translation initiation factor IF-2"/>
    <property type="match status" value="1"/>
</dbReference>
<dbReference type="PANTHER" id="PTHR43381">
    <property type="entry name" value="TRANSLATION INITIATION FACTOR IF-2-RELATED"/>
    <property type="match status" value="1"/>
</dbReference>